<evidence type="ECO:0000313" key="9">
    <source>
        <dbReference type="EMBL" id="KAL3074755.1"/>
    </source>
</evidence>
<gene>
    <name evidence="9" type="ORF">niasHS_014200</name>
</gene>
<comment type="subcellular location">
    <subcellularLocation>
        <location evidence="1">Mitochondrion</location>
    </subcellularLocation>
</comment>
<keyword evidence="10" id="KW-1185">Reference proteome</keyword>
<keyword evidence="6" id="KW-0496">Mitochondrion</keyword>
<dbReference type="GO" id="GO:0005739">
    <property type="term" value="C:mitochondrion"/>
    <property type="evidence" value="ECO:0007669"/>
    <property type="project" value="UniProtKB-SubCell"/>
</dbReference>
<dbReference type="GO" id="GO:0016491">
    <property type="term" value="F:oxidoreductase activity"/>
    <property type="evidence" value="ECO:0007669"/>
    <property type="project" value="UniProtKB-KW"/>
</dbReference>
<accession>A0ABD2IB45</accession>
<evidence type="ECO:0008006" key="11">
    <source>
        <dbReference type="Google" id="ProtNLM"/>
    </source>
</evidence>
<evidence type="ECO:0000256" key="7">
    <source>
        <dbReference type="ARBA" id="ARBA00023157"/>
    </source>
</evidence>
<evidence type="ECO:0000313" key="10">
    <source>
        <dbReference type="Proteomes" id="UP001620645"/>
    </source>
</evidence>
<dbReference type="Gene3D" id="1.10.287.2900">
    <property type="match status" value="1"/>
</dbReference>
<reference evidence="9 10" key="1">
    <citation type="submission" date="2024-10" db="EMBL/GenBank/DDBJ databases">
        <authorList>
            <person name="Kim D."/>
        </authorList>
    </citation>
    <scope>NUCLEOTIDE SEQUENCE [LARGE SCALE GENOMIC DNA]</scope>
    <source>
        <strain evidence="9">Taebaek</strain>
    </source>
</reference>
<proteinExistence type="predicted"/>
<keyword evidence="7" id="KW-1015">Disulfide bond</keyword>
<evidence type="ECO:0000256" key="6">
    <source>
        <dbReference type="ARBA" id="ARBA00023128"/>
    </source>
</evidence>
<organism evidence="9 10">
    <name type="scientific">Heterodera schachtii</name>
    <name type="common">Sugarbeet cyst nematode worm</name>
    <name type="synonym">Tylenchus schachtii</name>
    <dbReference type="NCBI Taxonomy" id="97005"/>
    <lineage>
        <taxon>Eukaryota</taxon>
        <taxon>Metazoa</taxon>
        <taxon>Ecdysozoa</taxon>
        <taxon>Nematoda</taxon>
        <taxon>Chromadorea</taxon>
        <taxon>Rhabditida</taxon>
        <taxon>Tylenchina</taxon>
        <taxon>Tylenchomorpha</taxon>
        <taxon>Tylenchoidea</taxon>
        <taxon>Heteroderidae</taxon>
        <taxon>Heteroderinae</taxon>
        <taxon>Heterodera</taxon>
    </lineage>
</organism>
<keyword evidence="2" id="KW-0813">Transport</keyword>
<name>A0ABD2IB45_HETSC</name>
<protein>
    <recommendedName>
        <fullName evidence="11">CHCH domain-containing protein</fullName>
    </recommendedName>
</protein>
<keyword evidence="8" id="KW-0676">Redox-active center</keyword>
<dbReference type="EMBL" id="JBICCN010000356">
    <property type="protein sequence ID" value="KAL3074755.1"/>
    <property type="molecule type" value="Genomic_DNA"/>
</dbReference>
<evidence type="ECO:0000256" key="4">
    <source>
        <dbReference type="ARBA" id="ARBA00023002"/>
    </source>
</evidence>
<keyword evidence="4" id="KW-0560">Oxidoreductase</keyword>
<dbReference type="PANTHER" id="PTHR21622:SF0">
    <property type="entry name" value="COILED-COIL-HELIX-COILED-COIL-HELIX DOMAIN CONTAINING 4"/>
    <property type="match status" value="1"/>
</dbReference>
<evidence type="ECO:0000256" key="3">
    <source>
        <dbReference type="ARBA" id="ARBA00022927"/>
    </source>
</evidence>
<evidence type="ECO:0000256" key="8">
    <source>
        <dbReference type="ARBA" id="ARBA00023284"/>
    </source>
</evidence>
<keyword evidence="5" id="KW-0811">Translocation</keyword>
<comment type="caution">
    <text evidence="9">The sequence shown here is derived from an EMBL/GenBank/DDBJ whole genome shotgun (WGS) entry which is preliminary data.</text>
</comment>
<dbReference type="GO" id="GO:0015031">
    <property type="term" value="P:protein transport"/>
    <property type="evidence" value="ECO:0007669"/>
    <property type="project" value="UniProtKB-KW"/>
</dbReference>
<evidence type="ECO:0000256" key="1">
    <source>
        <dbReference type="ARBA" id="ARBA00004173"/>
    </source>
</evidence>
<dbReference type="PANTHER" id="PTHR21622">
    <property type="entry name" value="COILED-COIL-HELIX-COILED-COIL-HELIX DOMAIN CONTAINING 4"/>
    <property type="match status" value="1"/>
</dbReference>
<dbReference type="AlphaFoldDB" id="A0ABD2IB45"/>
<sequence>MENARLDSFATKKRDKIIQITKEQFLAPIRDEYVRRLSQTPIEQIVDDGYNPGPQKPDGTVNFECHCVAHLVASPCGHDFRKAISCQKAATDAELEKGKCTEEFFSFMKCAMKTQCFRSRDEETLNDPLQPQDAEGDH</sequence>
<evidence type="ECO:0000256" key="2">
    <source>
        <dbReference type="ARBA" id="ARBA00022448"/>
    </source>
</evidence>
<keyword evidence="3" id="KW-0653">Protein transport</keyword>
<evidence type="ECO:0000256" key="5">
    <source>
        <dbReference type="ARBA" id="ARBA00023010"/>
    </source>
</evidence>
<dbReference type="Proteomes" id="UP001620645">
    <property type="component" value="Unassembled WGS sequence"/>
</dbReference>
<dbReference type="InterPro" id="IPR039289">
    <property type="entry name" value="CHCHD4"/>
</dbReference>